<comment type="caution">
    <text evidence="1">The sequence shown here is derived from an EMBL/GenBank/DDBJ whole genome shotgun (WGS) entry which is preliminary data.</text>
</comment>
<dbReference type="AlphaFoldDB" id="A0A2B7WF18"/>
<accession>A0A2B7WF18</accession>
<proteinExistence type="predicted"/>
<sequence length="62" mass="6761">MASESEIQYQSAASAAQLQTIQCSLFPQIFLGRTTGTADIEVVEALKHRRLSDPEGPVKHFG</sequence>
<reference evidence="1 2" key="1">
    <citation type="submission" date="2017-10" db="EMBL/GenBank/DDBJ databases">
        <title>Comparative genomics in systemic dimorphic fungi from Ajellomycetaceae.</title>
        <authorList>
            <person name="Munoz J.F."/>
            <person name="Mcewen J.G."/>
            <person name="Clay O.K."/>
            <person name="Cuomo C.A."/>
        </authorList>
    </citation>
    <scope>NUCLEOTIDE SEQUENCE [LARGE SCALE GENOMIC DNA]</scope>
    <source>
        <strain evidence="1 2">UAMH130</strain>
    </source>
</reference>
<evidence type="ECO:0000313" key="2">
    <source>
        <dbReference type="Proteomes" id="UP000224080"/>
    </source>
</evidence>
<organism evidence="1 2">
    <name type="scientific">Blastomyces parvus</name>
    <dbReference type="NCBI Taxonomy" id="2060905"/>
    <lineage>
        <taxon>Eukaryota</taxon>
        <taxon>Fungi</taxon>
        <taxon>Dikarya</taxon>
        <taxon>Ascomycota</taxon>
        <taxon>Pezizomycotina</taxon>
        <taxon>Eurotiomycetes</taxon>
        <taxon>Eurotiomycetidae</taxon>
        <taxon>Onygenales</taxon>
        <taxon>Ajellomycetaceae</taxon>
        <taxon>Blastomyces</taxon>
    </lineage>
</organism>
<protein>
    <submittedName>
        <fullName evidence="1">Uncharacterized protein</fullName>
    </submittedName>
</protein>
<dbReference type="Proteomes" id="UP000224080">
    <property type="component" value="Unassembled WGS sequence"/>
</dbReference>
<gene>
    <name evidence="1" type="ORF">GX51_08313</name>
</gene>
<dbReference type="EMBL" id="PDNC01000263">
    <property type="protein sequence ID" value="PGG95182.1"/>
    <property type="molecule type" value="Genomic_DNA"/>
</dbReference>
<name>A0A2B7WF18_9EURO</name>
<keyword evidence="2" id="KW-1185">Reference proteome</keyword>
<evidence type="ECO:0000313" key="1">
    <source>
        <dbReference type="EMBL" id="PGG95182.1"/>
    </source>
</evidence>